<name>A0A816HLF3_ADIRI</name>
<feature type="transmembrane region" description="Helical" evidence="1">
    <location>
        <begin position="103"/>
        <end position="125"/>
    </location>
</feature>
<sequence length="183" mass="20819">QSACENDGQCFQDSPECPKRFICACHLCFYGNRCQFSTSEFGLSLDAILAYHIIVDLNLLHQTTIVKISFLFTILFVVLGMTNGILSLITFKNKRVCDVGCGIYLFGSSLTTVLTMFMFGLKYFVYLLTQMSTLSNETFLEIQCYLLDFLLRICLNMDQWLNACVAIERVTTVIQGARFNKKK</sequence>
<keyword evidence="1" id="KW-0812">Transmembrane</keyword>
<keyword evidence="1" id="KW-0472">Membrane</keyword>
<accession>A0A816HLF3</accession>
<evidence type="ECO:0000313" key="3">
    <source>
        <dbReference type="Proteomes" id="UP000663828"/>
    </source>
</evidence>
<dbReference type="EMBL" id="CAJNOR010018267">
    <property type="protein sequence ID" value="CAF1688363.1"/>
    <property type="molecule type" value="Genomic_DNA"/>
</dbReference>
<reference evidence="2" key="1">
    <citation type="submission" date="2021-02" db="EMBL/GenBank/DDBJ databases">
        <authorList>
            <person name="Nowell W R."/>
        </authorList>
    </citation>
    <scope>NUCLEOTIDE SEQUENCE</scope>
</reference>
<dbReference type="Proteomes" id="UP000663828">
    <property type="component" value="Unassembled WGS sequence"/>
</dbReference>
<keyword evidence="3" id="KW-1185">Reference proteome</keyword>
<proteinExistence type="predicted"/>
<feature type="transmembrane region" description="Helical" evidence="1">
    <location>
        <begin position="68"/>
        <end position="91"/>
    </location>
</feature>
<dbReference type="AlphaFoldDB" id="A0A816HLF3"/>
<evidence type="ECO:0000256" key="1">
    <source>
        <dbReference type="SAM" id="Phobius"/>
    </source>
</evidence>
<feature type="non-terminal residue" evidence="2">
    <location>
        <position position="1"/>
    </location>
</feature>
<feature type="non-terminal residue" evidence="2">
    <location>
        <position position="183"/>
    </location>
</feature>
<gene>
    <name evidence="2" type="ORF">XAT740_LOCUS62818</name>
</gene>
<comment type="caution">
    <text evidence="2">The sequence shown here is derived from an EMBL/GenBank/DDBJ whole genome shotgun (WGS) entry which is preliminary data.</text>
</comment>
<evidence type="ECO:0000313" key="2">
    <source>
        <dbReference type="EMBL" id="CAF1688363.1"/>
    </source>
</evidence>
<evidence type="ECO:0008006" key="4">
    <source>
        <dbReference type="Google" id="ProtNLM"/>
    </source>
</evidence>
<keyword evidence="1" id="KW-1133">Transmembrane helix</keyword>
<organism evidence="2 3">
    <name type="scientific">Adineta ricciae</name>
    <name type="common">Rotifer</name>
    <dbReference type="NCBI Taxonomy" id="249248"/>
    <lineage>
        <taxon>Eukaryota</taxon>
        <taxon>Metazoa</taxon>
        <taxon>Spiralia</taxon>
        <taxon>Gnathifera</taxon>
        <taxon>Rotifera</taxon>
        <taxon>Eurotatoria</taxon>
        <taxon>Bdelloidea</taxon>
        <taxon>Adinetida</taxon>
        <taxon>Adinetidae</taxon>
        <taxon>Adineta</taxon>
    </lineage>
</organism>
<protein>
    <recommendedName>
        <fullName evidence="4">EGF-like domain-containing protein</fullName>
    </recommendedName>
</protein>